<dbReference type="EMBL" id="QRBI01000120">
    <property type="protein sequence ID" value="RMC06855.1"/>
    <property type="molecule type" value="Genomic_DNA"/>
</dbReference>
<protein>
    <submittedName>
        <fullName evidence="1">Uncharacterized protein</fullName>
    </submittedName>
</protein>
<name>A0A3M0K0X6_HIRRU</name>
<accession>A0A3M0K0X6</accession>
<evidence type="ECO:0000313" key="2">
    <source>
        <dbReference type="Proteomes" id="UP000269221"/>
    </source>
</evidence>
<dbReference type="Proteomes" id="UP000269221">
    <property type="component" value="Unassembled WGS sequence"/>
</dbReference>
<dbReference type="OrthoDB" id="276744at2759"/>
<organism evidence="1 2">
    <name type="scientific">Hirundo rustica rustica</name>
    <dbReference type="NCBI Taxonomy" id="333673"/>
    <lineage>
        <taxon>Eukaryota</taxon>
        <taxon>Metazoa</taxon>
        <taxon>Chordata</taxon>
        <taxon>Craniata</taxon>
        <taxon>Vertebrata</taxon>
        <taxon>Euteleostomi</taxon>
        <taxon>Archelosauria</taxon>
        <taxon>Archosauria</taxon>
        <taxon>Dinosauria</taxon>
        <taxon>Saurischia</taxon>
        <taxon>Theropoda</taxon>
        <taxon>Coelurosauria</taxon>
        <taxon>Aves</taxon>
        <taxon>Neognathae</taxon>
        <taxon>Neoaves</taxon>
        <taxon>Telluraves</taxon>
        <taxon>Australaves</taxon>
        <taxon>Passeriformes</taxon>
        <taxon>Sylvioidea</taxon>
        <taxon>Hirundinidae</taxon>
        <taxon>Hirundo</taxon>
    </lineage>
</organism>
<dbReference type="AlphaFoldDB" id="A0A3M0K0X6"/>
<proteinExistence type="predicted"/>
<reference evidence="1 2" key="1">
    <citation type="submission" date="2018-07" db="EMBL/GenBank/DDBJ databases">
        <title>A high quality draft genome assembly of the barn swallow (H. rustica rustica).</title>
        <authorList>
            <person name="Formenti G."/>
            <person name="Chiara M."/>
            <person name="Poveda L."/>
            <person name="Francoijs K.-J."/>
            <person name="Bonisoli-Alquati A."/>
            <person name="Canova L."/>
            <person name="Gianfranceschi L."/>
            <person name="Horner D.S."/>
            <person name="Saino N."/>
        </authorList>
    </citation>
    <scope>NUCLEOTIDE SEQUENCE [LARGE SCALE GENOMIC DNA]</scope>
    <source>
        <strain evidence="1">Chelidonia</strain>
        <tissue evidence="1">Blood</tissue>
    </source>
</reference>
<gene>
    <name evidence="1" type="ORF">DUI87_16304</name>
</gene>
<evidence type="ECO:0000313" key="1">
    <source>
        <dbReference type="EMBL" id="RMC06855.1"/>
    </source>
</evidence>
<comment type="caution">
    <text evidence="1">The sequence shown here is derived from an EMBL/GenBank/DDBJ whole genome shotgun (WGS) entry which is preliminary data.</text>
</comment>
<sequence>MVKGLEGKPYEEQLRSLGRFNLEETQGRDLIAVCNFLTRGRRGEDADHFSVVTSDRTQQNGLKLCQVVTLKIELVKLFKFSQDMDTVVLCDFIMKEKKVFSCVSPETGAVITELRGRVFRF</sequence>
<keyword evidence="2" id="KW-1185">Reference proteome</keyword>
<dbReference type="STRING" id="333673.A0A3M0K0X6"/>